<accession>A0A1Y2HIW6</accession>
<name>A0A1Y2HIW6_9FUNG</name>
<dbReference type="AlphaFoldDB" id="A0A1Y2HIW6"/>
<sequence length="124" mass="13805">MIEMHLKHLCASIDIPNGLLLDPSAAKDQHANPGHGIGLPFLIQEQVLVTAMNPPRRPRPPPPLRMRAVVIFPALCVFCRAISPDLTKAALCEMLWIDMDLASKLGDIPMLEFMLAWSRSSTRR</sequence>
<proteinExistence type="predicted"/>
<evidence type="ECO:0000313" key="2">
    <source>
        <dbReference type="Proteomes" id="UP000193411"/>
    </source>
</evidence>
<evidence type="ECO:0000313" key="1">
    <source>
        <dbReference type="EMBL" id="ORZ33002.1"/>
    </source>
</evidence>
<keyword evidence="2" id="KW-1185">Reference proteome</keyword>
<protein>
    <submittedName>
        <fullName evidence="1">Uncharacterized protein</fullName>
    </submittedName>
</protein>
<dbReference type="Proteomes" id="UP000193411">
    <property type="component" value="Unassembled WGS sequence"/>
</dbReference>
<dbReference type="EMBL" id="MCFL01000040">
    <property type="protein sequence ID" value="ORZ33002.1"/>
    <property type="molecule type" value="Genomic_DNA"/>
</dbReference>
<reference evidence="1 2" key="1">
    <citation type="submission" date="2016-07" db="EMBL/GenBank/DDBJ databases">
        <title>Pervasive Adenine N6-methylation of Active Genes in Fungi.</title>
        <authorList>
            <consortium name="DOE Joint Genome Institute"/>
            <person name="Mondo S.J."/>
            <person name="Dannebaum R.O."/>
            <person name="Kuo R.C."/>
            <person name="Labutti K."/>
            <person name="Haridas S."/>
            <person name="Kuo A."/>
            <person name="Salamov A."/>
            <person name="Ahrendt S.R."/>
            <person name="Lipzen A."/>
            <person name="Sullivan W."/>
            <person name="Andreopoulos W.B."/>
            <person name="Clum A."/>
            <person name="Lindquist E."/>
            <person name="Daum C."/>
            <person name="Ramamoorthy G.K."/>
            <person name="Gryganskyi A."/>
            <person name="Culley D."/>
            <person name="Magnuson J.K."/>
            <person name="James T.Y."/>
            <person name="O'Malley M.A."/>
            <person name="Stajich J.E."/>
            <person name="Spatafora J.W."/>
            <person name="Visel A."/>
            <person name="Grigoriev I.V."/>
        </authorList>
    </citation>
    <scope>NUCLEOTIDE SEQUENCE [LARGE SCALE GENOMIC DNA]</scope>
    <source>
        <strain evidence="1 2">PL171</strain>
    </source>
</reference>
<comment type="caution">
    <text evidence="1">The sequence shown here is derived from an EMBL/GenBank/DDBJ whole genome shotgun (WGS) entry which is preliminary data.</text>
</comment>
<gene>
    <name evidence="1" type="ORF">BCR44DRAFT_1439313</name>
</gene>
<organism evidence="1 2">
    <name type="scientific">Catenaria anguillulae PL171</name>
    <dbReference type="NCBI Taxonomy" id="765915"/>
    <lineage>
        <taxon>Eukaryota</taxon>
        <taxon>Fungi</taxon>
        <taxon>Fungi incertae sedis</taxon>
        <taxon>Blastocladiomycota</taxon>
        <taxon>Blastocladiomycetes</taxon>
        <taxon>Blastocladiales</taxon>
        <taxon>Catenariaceae</taxon>
        <taxon>Catenaria</taxon>
    </lineage>
</organism>